<evidence type="ECO:0000256" key="3">
    <source>
        <dbReference type="ARBA" id="ARBA00012663"/>
    </source>
</evidence>
<dbReference type="InterPro" id="IPR050226">
    <property type="entry name" value="NagZ_Beta-hexosaminidase"/>
</dbReference>
<dbReference type="InterPro" id="IPR001764">
    <property type="entry name" value="Glyco_hydro_3_N"/>
</dbReference>
<dbReference type="PANTHER" id="PTHR30480">
    <property type="entry name" value="BETA-HEXOSAMINIDASE-RELATED"/>
    <property type="match status" value="1"/>
</dbReference>
<dbReference type="OrthoDB" id="9786661at2"/>
<evidence type="ECO:0000256" key="1">
    <source>
        <dbReference type="ARBA" id="ARBA00001231"/>
    </source>
</evidence>
<evidence type="ECO:0000259" key="6">
    <source>
        <dbReference type="Pfam" id="PF00933"/>
    </source>
</evidence>
<reference evidence="8" key="1">
    <citation type="submission" date="2018-08" db="EMBL/GenBank/DDBJ databases">
        <authorList>
            <person name="Kim S.-J."/>
            <person name="Jung G.-Y."/>
        </authorList>
    </citation>
    <scope>NUCLEOTIDE SEQUENCE [LARGE SCALE GENOMIC DNA]</scope>
    <source>
        <strain evidence="8">GY_H</strain>
    </source>
</reference>
<organism evidence="7 8">
    <name type="scientific">Undibacter mobilis</name>
    <dbReference type="NCBI Taxonomy" id="2292256"/>
    <lineage>
        <taxon>Bacteria</taxon>
        <taxon>Pseudomonadati</taxon>
        <taxon>Pseudomonadota</taxon>
        <taxon>Alphaproteobacteria</taxon>
        <taxon>Hyphomicrobiales</taxon>
        <taxon>Nitrobacteraceae</taxon>
        <taxon>Undibacter</taxon>
    </lineage>
</organism>
<dbReference type="NCBIfam" id="NF003740">
    <property type="entry name" value="PRK05337.1"/>
    <property type="match status" value="1"/>
</dbReference>
<name>A0A371B0M1_9BRAD</name>
<dbReference type="AlphaFoldDB" id="A0A371B0M1"/>
<protein>
    <recommendedName>
        <fullName evidence="3">beta-N-acetylhexosaminidase</fullName>
        <ecNumber evidence="3">3.2.1.52</ecNumber>
    </recommendedName>
</protein>
<keyword evidence="4 7" id="KW-0378">Hydrolase</keyword>
<dbReference type="InterPro" id="IPR036962">
    <property type="entry name" value="Glyco_hydro_3_N_sf"/>
</dbReference>
<dbReference type="PANTHER" id="PTHR30480:SF13">
    <property type="entry name" value="BETA-HEXOSAMINIDASE"/>
    <property type="match status" value="1"/>
</dbReference>
<dbReference type="EMBL" id="QRGO01000003">
    <property type="protein sequence ID" value="RDV01077.1"/>
    <property type="molecule type" value="Genomic_DNA"/>
</dbReference>
<evidence type="ECO:0000256" key="2">
    <source>
        <dbReference type="ARBA" id="ARBA00005336"/>
    </source>
</evidence>
<dbReference type="RefSeq" id="WP_115518593.1">
    <property type="nucleotide sequence ID" value="NZ_QRGO01000003.1"/>
</dbReference>
<comment type="caution">
    <text evidence="7">The sequence shown here is derived from an EMBL/GenBank/DDBJ whole genome shotgun (WGS) entry which is preliminary data.</text>
</comment>
<evidence type="ECO:0000256" key="5">
    <source>
        <dbReference type="ARBA" id="ARBA00023295"/>
    </source>
</evidence>
<evidence type="ECO:0000256" key="4">
    <source>
        <dbReference type="ARBA" id="ARBA00022801"/>
    </source>
</evidence>
<dbReference type="Proteomes" id="UP000263993">
    <property type="component" value="Unassembled WGS sequence"/>
</dbReference>
<keyword evidence="8" id="KW-1185">Reference proteome</keyword>
<proteinExistence type="inferred from homology"/>
<keyword evidence="5 7" id="KW-0326">Glycosidase</keyword>
<dbReference type="GO" id="GO:0009254">
    <property type="term" value="P:peptidoglycan turnover"/>
    <property type="evidence" value="ECO:0007669"/>
    <property type="project" value="TreeGrafter"/>
</dbReference>
<feature type="domain" description="Glycoside hydrolase family 3 N-terminal" evidence="6">
    <location>
        <begin position="26"/>
        <end position="304"/>
    </location>
</feature>
<evidence type="ECO:0000313" key="8">
    <source>
        <dbReference type="Proteomes" id="UP000263993"/>
    </source>
</evidence>
<dbReference type="Pfam" id="PF00933">
    <property type="entry name" value="Glyco_hydro_3"/>
    <property type="match status" value="1"/>
</dbReference>
<dbReference type="GO" id="GO:0004563">
    <property type="term" value="F:beta-N-acetylhexosaminidase activity"/>
    <property type="evidence" value="ECO:0007669"/>
    <property type="project" value="UniProtKB-EC"/>
</dbReference>
<accession>A0A371B0M1</accession>
<dbReference type="GO" id="GO:0005975">
    <property type="term" value="P:carbohydrate metabolic process"/>
    <property type="evidence" value="ECO:0007669"/>
    <property type="project" value="InterPro"/>
</dbReference>
<dbReference type="EC" id="3.2.1.52" evidence="3"/>
<gene>
    <name evidence="7" type="ORF">DXH78_17700</name>
</gene>
<comment type="similarity">
    <text evidence="2">Belongs to the glycosyl hydrolase 3 family.</text>
</comment>
<evidence type="ECO:0000313" key="7">
    <source>
        <dbReference type="EMBL" id="RDV01077.1"/>
    </source>
</evidence>
<comment type="catalytic activity">
    <reaction evidence="1">
        <text>Hydrolysis of terminal non-reducing N-acetyl-D-hexosamine residues in N-acetyl-beta-D-hexosaminides.</text>
        <dbReference type="EC" id="3.2.1.52"/>
    </reaction>
</comment>
<dbReference type="Gene3D" id="3.20.20.300">
    <property type="entry name" value="Glycoside hydrolase, family 3, N-terminal domain"/>
    <property type="match status" value="1"/>
</dbReference>
<dbReference type="InterPro" id="IPR017853">
    <property type="entry name" value="GH"/>
</dbReference>
<sequence>MASQGSASRAFITGLSGPTISPLERAFLREAQPWGLIIFKRNISDPSQVADLARDFRDAVGWEAPILVDQEGGRVQRLGPPHWPAYPPGAVFSAIYDRSPASGLAAARMGAHLIAADLRALGIDVDCLPLADVPVSEADPIIGDRAYGTEPGKVAALAGAVAEGLLAGGVLPVLKHLPGHGRARADSHKELPVVDTDGATLERTDFAAFRPLKDLPLGMTAHVVFSAIDAHAPATTSVTMVREVIRGFIGFTGLLMSDDVSMGALSGTIAERSQAALAAGCDVVLHCNGDLTEMSEVAGVAPKLTGIAATRAARALSMRSQGEAFDVAEARRIFNAMVA</sequence>
<dbReference type="SUPFAM" id="SSF51445">
    <property type="entry name" value="(Trans)glycosidases"/>
    <property type="match status" value="1"/>
</dbReference>